<sequence>MFVVVVDFAAERGKERPLQIPASVLQNKMASLATLSRFFPKSTFAAITGASAKIQSRHLSMSSRLFDRDIPRRLEGQVALVTGASRGIGRGIALQLGEAGATVYITGRKPSDSYSAQRDGLPSLEKTAKDIRDRGGEAIFVYCDHSKDEEVQQLFERISRDTERTLDILVNNAFSGIVSIERAAGKKFFECDPSMWDDINNVGLRNAYICATYAAKMMVPRRSGLIVNISSAGGLQYFFNVAYGVGKCAMDRMAVDMAQDMKNCGVTCVSLWPGMAKTELGIQMVKAGVLPRATGMKQSLLEKSILRGETPEFVGRAVVALANDRNAIKKTGRILITSDLASEYGFTDIDGSTPMNMRNVNATLEFFGWPTLASYVPDFVKVPMWALHFGSYKF</sequence>
<keyword evidence="1" id="KW-1185">Reference proteome</keyword>
<evidence type="ECO:0000313" key="1">
    <source>
        <dbReference type="Proteomes" id="UP000095287"/>
    </source>
</evidence>
<proteinExistence type="predicted"/>
<evidence type="ECO:0000313" key="2">
    <source>
        <dbReference type="WBParaSite" id="L893_g31655.t1"/>
    </source>
</evidence>
<dbReference type="PRINTS" id="PR00081">
    <property type="entry name" value="GDHRDH"/>
</dbReference>
<accession>A0A1I8A0G7</accession>
<organism evidence="1 2">
    <name type="scientific">Steinernema glaseri</name>
    <dbReference type="NCBI Taxonomy" id="37863"/>
    <lineage>
        <taxon>Eukaryota</taxon>
        <taxon>Metazoa</taxon>
        <taxon>Ecdysozoa</taxon>
        <taxon>Nematoda</taxon>
        <taxon>Chromadorea</taxon>
        <taxon>Rhabditida</taxon>
        <taxon>Tylenchina</taxon>
        <taxon>Panagrolaimomorpha</taxon>
        <taxon>Strongyloidoidea</taxon>
        <taxon>Steinernematidae</taxon>
        <taxon>Steinernema</taxon>
    </lineage>
</organism>
<dbReference type="PANTHER" id="PTHR44147:SF2">
    <property type="entry name" value="DEHYDROGENASE_REDUCTASE SDR FAMILY MEMBER 1"/>
    <property type="match status" value="1"/>
</dbReference>
<name>A0A1I8A0G7_9BILA</name>
<reference evidence="2" key="1">
    <citation type="submission" date="2016-11" db="UniProtKB">
        <authorList>
            <consortium name="WormBaseParasite"/>
        </authorList>
    </citation>
    <scope>IDENTIFICATION</scope>
</reference>
<dbReference type="Proteomes" id="UP000095287">
    <property type="component" value="Unplaced"/>
</dbReference>
<protein>
    <submittedName>
        <fullName evidence="2">Dehydrogenase/reductase SDR family member 1</fullName>
    </submittedName>
</protein>
<dbReference type="InterPro" id="IPR002347">
    <property type="entry name" value="SDR_fam"/>
</dbReference>
<dbReference type="Gene3D" id="3.40.50.720">
    <property type="entry name" value="NAD(P)-binding Rossmann-like Domain"/>
    <property type="match status" value="1"/>
</dbReference>
<dbReference type="WBParaSite" id="L893_g31655.t1">
    <property type="protein sequence ID" value="L893_g31655.t1"/>
    <property type="gene ID" value="L893_g31655"/>
</dbReference>
<dbReference type="PANTHER" id="PTHR44147">
    <property type="entry name" value="DEHYDROGENASE/REDUCTASE SDR FAMILY MEMBER 1"/>
    <property type="match status" value="1"/>
</dbReference>
<dbReference type="InterPro" id="IPR036291">
    <property type="entry name" value="NAD(P)-bd_dom_sf"/>
</dbReference>
<dbReference type="Pfam" id="PF00106">
    <property type="entry name" value="adh_short"/>
    <property type="match status" value="1"/>
</dbReference>
<dbReference type="AlphaFoldDB" id="A0A1I8A0G7"/>
<dbReference type="SUPFAM" id="SSF51735">
    <property type="entry name" value="NAD(P)-binding Rossmann-fold domains"/>
    <property type="match status" value="1"/>
</dbReference>